<accession>A0ABP1CTL4</accession>
<dbReference type="Proteomes" id="UP001497453">
    <property type="component" value="Chromosome 10"/>
</dbReference>
<evidence type="ECO:0000313" key="1">
    <source>
        <dbReference type="EMBL" id="CAL1698032.1"/>
    </source>
</evidence>
<evidence type="ECO:0000313" key="2">
    <source>
        <dbReference type="Proteomes" id="UP001497453"/>
    </source>
</evidence>
<keyword evidence="2" id="KW-1185">Reference proteome</keyword>
<organism evidence="1 2">
    <name type="scientific">Somion occarium</name>
    <dbReference type="NCBI Taxonomy" id="3059160"/>
    <lineage>
        <taxon>Eukaryota</taxon>
        <taxon>Fungi</taxon>
        <taxon>Dikarya</taxon>
        <taxon>Basidiomycota</taxon>
        <taxon>Agaricomycotina</taxon>
        <taxon>Agaricomycetes</taxon>
        <taxon>Polyporales</taxon>
        <taxon>Cerrenaceae</taxon>
        <taxon>Somion</taxon>
    </lineage>
</organism>
<name>A0ABP1CTL4_9APHY</name>
<dbReference type="EMBL" id="OZ037953">
    <property type="protein sequence ID" value="CAL1698032.1"/>
    <property type="molecule type" value="Genomic_DNA"/>
</dbReference>
<evidence type="ECO:0008006" key="3">
    <source>
        <dbReference type="Google" id="ProtNLM"/>
    </source>
</evidence>
<dbReference type="InterPro" id="IPR011009">
    <property type="entry name" value="Kinase-like_dom_sf"/>
</dbReference>
<protein>
    <recommendedName>
        <fullName evidence="3">Protein kinase domain-containing protein</fullName>
    </recommendedName>
</protein>
<reference evidence="2" key="1">
    <citation type="submission" date="2024-04" db="EMBL/GenBank/DDBJ databases">
        <authorList>
            <person name="Shaw F."/>
            <person name="Minotto A."/>
        </authorList>
    </citation>
    <scope>NUCLEOTIDE SEQUENCE [LARGE SCALE GENOMIC DNA]</scope>
</reference>
<dbReference type="SUPFAM" id="SSF56112">
    <property type="entry name" value="Protein kinase-like (PK-like)"/>
    <property type="match status" value="1"/>
</dbReference>
<gene>
    <name evidence="1" type="ORF">GFSPODELE1_LOCUS1961</name>
</gene>
<dbReference type="Gene3D" id="1.10.510.10">
    <property type="entry name" value="Transferase(Phosphotransferase) domain 1"/>
    <property type="match status" value="1"/>
</dbReference>
<sequence>MRSSVNIEASMVQIYPEVSLFNSSPPLRGLSPTRLSIESPQAELIAAAFSQFALTSVNPFYWFYGPNPLILSSSVEDIPMPITESHVVSRLPQIMPGSEINFKAVLDDTHSLVDYQNGLCIIQWFISRNVEAFEREKEVYAILSQLESSKNSILRCYDWLHMDHTDALNLHPNLSLVDATTIQALLFEHIDGLVPLSVKDVTTDIAEAALKALCGVHAAHVLHGDIRRQNMHLLPDGRVVWTGFGAAKSASHHPLRRQDFWNEAASAWTLLYSKMVSRFLQECPGGVLLIIS</sequence>
<proteinExistence type="predicted"/>